<dbReference type="PRINTS" id="PR00081">
    <property type="entry name" value="GDHRDH"/>
</dbReference>
<dbReference type="Proteomes" id="UP001138757">
    <property type="component" value="Unassembled WGS sequence"/>
</dbReference>
<dbReference type="CDD" id="cd05233">
    <property type="entry name" value="SDR_c"/>
    <property type="match status" value="1"/>
</dbReference>
<dbReference type="InterPro" id="IPR020904">
    <property type="entry name" value="Sc_DH/Rdtase_CS"/>
</dbReference>
<dbReference type="PANTHER" id="PTHR24321">
    <property type="entry name" value="DEHYDROGENASES, SHORT CHAIN"/>
    <property type="match status" value="1"/>
</dbReference>
<name>A0A9X1DCA0_9SPHN</name>
<gene>
    <name evidence="4" type="ORF">KK488_10505</name>
</gene>
<evidence type="ECO:0000313" key="4">
    <source>
        <dbReference type="EMBL" id="MBT2187376.1"/>
    </source>
</evidence>
<dbReference type="Pfam" id="PF13561">
    <property type="entry name" value="adh_short_C2"/>
    <property type="match status" value="1"/>
</dbReference>
<dbReference type="RefSeq" id="WP_214623267.1">
    <property type="nucleotide sequence ID" value="NZ_JAHGAW010000006.1"/>
</dbReference>
<sequence>MDLELAGKSVVITGGARGIGFACAEGFAREGARIAILDVSADDLAEAEAKLRDMGADVITREIDVANSQAVDTAHASVIEAFGGIDIGFNNAGIGSKFKPIEDTTDEDWDRVVDINLKGIFLCVRAQVRHMKPRGRGVIVCTASNVAFSGAPGATPYVAAKHGIIGIVRTVALELAQTGVRINAVAPGAIQTRIGGKTGLGTFEDPFPDALIRQGLPIGRWGQPHEIADAVLWLASPRSNLALGEALVMDGGFLAQ</sequence>
<dbReference type="PRINTS" id="PR00080">
    <property type="entry name" value="SDRFAMILY"/>
</dbReference>
<evidence type="ECO:0000313" key="5">
    <source>
        <dbReference type="Proteomes" id="UP001138757"/>
    </source>
</evidence>
<protein>
    <submittedName>
        <fullName evidence="4">SDR family oxidoreductase</fullName>
    </submittedName>
</protein>
<dbReference type="InterPro" id="IPR002347">
    <property type="entry name" value="SDR_fam"/>
</dbReference>
<dbReference type="PROSITE" id="PS00061">
    <property type="entry name" value="ADH_SHORT"/>
    <property type="match status" value="1"/>
</dbReference>
<proteinExistence type="inferred from homology"/>
<dbReference type="EMBL" id="JAHGAW010000006">
    <property type="protein sequence ID" value="MBT2187376.1"/>
    <property type="molecule type" value="Genomic_DNA"/>
</dbReference>
<dbReference type="AlphaFoldDB" id="A0A9X1DCA0"/>
<comment type="catalytic activity">
    <reaction evidence="3">
        <text>2,5-dichlorocyclohexa-2,5-dien-1,4-diol + NAD(+) = 2,5-dichlorohydroquinone + NADH + H(+)</text>
        <dbReference type="Rhea" id="RHEA:15741"/>
        <dbReference type="ChEBI" id="CHEBI:15378"/>
        <dbReference type="ChEBI" id="CHEBI:27545"/>
        <dbReference type="ChEBI" id="CHEBI:28975"/>
        <dbReference type="ChEBI" id="CHEBI:57540"/>
        <dbReference type="ChEBI" id="CHEBI:57945"/>
    </reaction>
</comment>
<organism evidence="4 5">
    <name type="scientific">Sphingobium nicotianae</name>
    <dbReference type="NCBI Taxonomy" id="2782607"/>
    <lineage>
        <taxon>Bacteria</taxon>
        <taxon>Pseudomonadati</taxon>
        <taxon>Pseudomonadota</taxon>
        <taxon>Alphaproteobacteria</taxon>
        <taxon>Sphingomonadales</taxon>
        <taxon>Sphingomonadaceae</taxon>
        <taxon>Sphingobium</taxon>
    </lineage>
</organism>
<dbReference type="SUPFAM" id="SSF51735">
    <property type="entry name" value="NAD(P)-binding Rossmann-fold domains"/>
    <property type="match status" value="1"/>
</dbReference>
<comment type="caution">
    <text evidence="4">The sequence shown here is derived from an EMBL/GenBank/DDBJ whole genome shotgun (WGS) entry which is preliminary data.</text>
</comment>
<dbReference type="Gene3D" id="3.40.50.720">
    <property type="entry name" value="NAD(P)-binding Rossmann-like Domain"/>
    <property type="match status" value="1"/>
</dbReference>
<evidence type="ECO:0000256" key="1">
    <source>
        <dbReference type="ARBA" id="ARBA00006484"/>
    </source>
</evidence>
<evidence type="ECO:0000256" key="3">
    <source>
        <dbReference type="ARBA" id="ARBA00051383"/>
    </source>
</evidence>
<dbReference type="InterPro" id="IPR036291">
    <property type="entry name" value="NAD(P)-bd_dom_sf"/>
</dbReference>
<comment type="similarity">
    <text evidence="1">Belongs to the short-chain dehydrogenases/reductases (SDR) family.</text>
</comment>
<keyword evidence="5" id="KW-1185">Reference proteome</keyword>
<reference evidence="4" key="1">
    <citation type="submission" date="2021-05" db="EMBL/GenBank/DDBJ databases">
        <title>Genome of Sphingobium sp. strain.</title>
        <authorList>
            <person name="Fan R."/>
        </authorList>
    </citation>
    <scope>NUCLEOTIDE SEQUENCE</scope>
    <source>
        <strain evidence="4">H33</strain>
    </source>
</reference>
<accession>A0A9X1DCA0</accession>
<dbReference type="GO" id="GO:0016491">
    <property type="term" value="F:oxidoreductase activity"/>
    <property type="evidence" value="ECO:0007669"/>
    <property type="project" value="UniProtKB-KW"/>
</dbReference>
<keyword evidence="2" id="KW-0560">Oxidoreductase</keyword>
<dbReference type="PANTHER" id="PTHR24321:SF8">
    <property type="entry name" value="ESTRADIOL 17-BETA-DEHYDROGENASE 8-RELATED"/>
    <property type="match status" value="1"/>
</dbReference>
<dbReference type="FunFam" id="3.40.50.720:FF:000084">
    <property type="entry name" value="Short-chain dehydrogenase reductase"/>
    <property type="match status" value="1"/>
</dbReference>
<evidence type="ECO:0000256" key="2">
    <source>
        <dbReference type="ARBA" id="ARBA00023002"/>
    </source>
</evidence>